<dbReference type="InterPro" id="IPR013096">
    <property type="entry name" value="Cupin_2"/>
</dbReference>
<organism evidence="4">
    <name type="scientific">mine drainage metagenome</name>
    <dbReference type="NCBI Taxonomy" id="410659"/>
    <lineage>
        <taxon>unclassified sequences</taxon>
        <taxon>metagenomes</taxon>
        <taxon>ecological metagenomes</taxon>
    </lineage>
</organism>
<evidence type="ECO:0000313" key="4">
    <source>
        <dbReference type="EMBL" id="CBI09944.1"/>
    </source>
</evidence>
<dbReference type="Gene3D" id="2.60.120.10">
    <property type="entry name" value="Jelly Rolls"/>
    <property type="match status" value="1"/>
</dbReference>
<dbReference type="AlphaFoldDB" id="E6QRS2"/>
<evidence type="ECO:0000256" key="1">
    <source>
        <dbReference type="ARBA" id="ARBA00022964"/>
    </source>
</evidence>
<protein>
    <recommendedName>
        <fullName evidence="3">Cupin type-2 domain-containing protein</fullName>
    </recommendedName>
</protein>
<gene>
    <name evidence="4" type="ORF">CARN7_0694</name>
</gene>
<dbReference type="EMBL" id="CABR01000057">
    <property type="protein sequence ID" value="CBI09944.1"/>
    <property type="molecule type" value="Genomic_DNA"/>
</dbReference>
<feature type="domain" description="Cupin type-2" evidence="3">
    <location>
        <begin position="70"/>
        <end position="127"/>
    </location>
</feature>
<name>E6QRS2_9ZZZZ</name>
<dbReference type="InterPro" id="IPR047183">
    <property type="entry name" value="GDO-like"/>
</dbReference>
<dbReference type="PANTHER" id="PTHR41517">
    <property type="entry name" value="1,2-DIOXYGENASE PROTEIN-RELATED"/>
    <property type="match status" value="1"/>
</dbReference>
<sequence>MKPDGYIYSSRDFGETASTLDVAKPDRPLIHKNVTGTKNQANASFSDNRSHPVHIVDLPSKSVSVSIGGIPAGGHTRKHRHTYETIIYVLKGSGYSMVEGNRIDWESGDAVLVPRWAWHQHFNASPTEYAEYLGAENAPMLQNLGLALREEAP</sequence>
<accession>E6QRS2</accession>
<comment type="caution">
    <text evidence="4">The sequence shown here is derived from an EMBL/GenBank/DDBJ whole genome shotgun (WGS) entry which is preliminary data.</text>
</comment>
<dbReference type="PANTHER" id="PTHR41517:SF1">
    <property type="entry name" value="CUPIN"/>
    <property type="match status" value="1"/>
</dbReference>
<dbReference type="InterPro" id="IPR014710">
    <property type="entry name" value="RmlC-like_jellyroll"/>
</dbReference>
<dbReference type="SUPFAM" id="SSF51182">
    <property type="entry name" value="RmlC-like cupins"/>
    <property type="match status" value="1"/>
</dbReference>
<evidence type="ECO:0000256" key="2">
    <source>
        <dbReference type="ARBA" id="ARBA00023002"/>
    </source>
</evidence>
<dbReference type="InterPro" id="IPR011051">
    <property type="entry name" value="RmlC_Cupin_sf"/>
</dbReference>
<proteinExistence type="predicted"/>
<keyword evidence="1" id="KW-0223">Dioxygenase</keyword>
<dbReference type="GO" id="GO:0051213">
    <property type="term" value="F:dioxygenase activity"/>
    <property type="evidence" value="ECO:0007669"/>
    <property type="project" value="UniProtKB-KW"/>
</dbReference>
<evidence type="ECO:0000259" key="3">
    <source>
        <dbReference type="Pfam" id="PF07883"/>
    </source>
</evidence>
<keyword evidence="2" id="KW-0560">Oxidoreductase</keyword>
<reference evidence="4" key="1">
    <citation type="submission" date="2009-10" db="EMBL/GenBank/DDBJ databases">
        <title>Diversity of trophic interactions inside an arsenic-rich microbial ecosystem.</title>
        <authorList>
            <person name="Bertin P.N."/>
            <person name="Heinrich-Salmeron A."/>
            <person name="Pelletier E."/>
            <person name="Goulhen-Chollet F."/>
            <person name="Arsene-Ploetze F."/>
            <person name="Gallien S."/>
            <person name="Calteau A."/>
            <person name="Vallenet D."/>
            <person name="Casiot C."/>
            <person name="Chane-Woon-Ming B."/>
            <person name="Giloteaux L."/>
            <person name="Barakat M."/>
            <person name="Bonnefoy V."/>
            <person name="Bruneel O."/>
            <person name="Chandler M."/>
            <person name="Cleiss J."/>
            <person name="Duran R."/>
            <person name="Elbaz-Poulichet F."/>
            <person name="Fonknechten N."/>
            <person name="Lauga B."/>
            <person name="Mornico D."/>
            <person name="Ortet P."/>
            <person name="Schaeffer C."/>
            <person name="Siguier P."/>
            <person name="Alexander Thil Smith A."/>
            <person name="Van Dorsselaer A."/>
            <person name="Weissenbach J."/>
            <person name="Medigue C."/>
            <person name="Le Paslier D."/>
        </authorList>
    </citation>
    <scope>NUCLEOTIDE SEQUENCE</scope>
</reference>
<dbReference type="Pfam" id="PF07883">
    <property type="entry name" value="Cupin_2"/>
    <property type="match status" value="1"/>
</dbReference>